<evidence type="ECO:0000259" key="10">
    <source>
        <dbReference type="Pfam" id="PF00288"/>
    </source>
</evidence>
<evidence type="ECO:0000256" key="1">
    <source>
        <dbReference type="ARBA" id="ARBA00022490"/>
    </source>
</evidence>
<keyword evidence="4" id="KW-0547">Nucleotide-binding</keyword>
<keyword evidence="2" id="KW-0444">Lipid biosynthesis</keyword>
<comment type="caution">
    <text evidence="12">The sequence shown here is derived from an EMBL/GenBank/DDBJ whole genome shotgun (WGS) entry which is preliminary data.</text>
</comment>
<dbReference type="SUPFAM" id="SSF55060">
    <property type="entry name" value="GHMP Kinase, C-terminal domain"/>
    <property type="match status" value="1"/>
</dbReference>
<gene>
    <name evidence="12" type="ORF">HMPREF3230_00951</name>
</gene>
<evidence type="ECO:0000256" key="5">
    <source>
        <dbReference type="ARBA" id="ARBA00022777"/>
    </source>
</evidence>
<keyword evidence="5 12" id="KW-0418">Kinase</keyword>
<evidence type="ECO:0000256" key="7">
    <source>
        <dbReference type="ARBA" id="ARBA00022842"/>
    </source>
</evidence>
<dbReference type="InterPro" id="IPR006204">
    <property type="entry name" value="GHMP_kinase_N_dom"/>
</dbReference>
<organism evidence="12 13">
    <name type="scientific">Gardnerella vaginalis</name>
    <dbReference type="NCBI Taxonomy" id="2702"/>
    <lineage>
        <taxon>Bacteria</taxon>
        <taxon>Bacillati</taxon>
        <taxon>Actinomycetota</taxon>
        <taxon>Actinomycetes</taxon>
        <taxon>Bifidobacteriales</taxon>
        <taxon>Bifidobacteriaceae</taxon>
        <taxon>Gardnerella</taxon>
    </lineage>
</organism>
<dbReference type="InterPro" id="IPR014721">
    <property type="entry name" value="Ribsml_uS5_D2-typ_fold_subgr"/>
</dbReference>
<dbReference type="PRINTS" id="PR00959">
    <property type="entry name" value="MEVGALKINASE"/>
</dbReference>
<protein>
    <submittedName>
        <fullName evidence="12">Mevalonate kinase</fullName>
    </submittedName>
</protein>
<dbReference type="GO" id="GO:0019287">
    <property type="term" value="P:isopentenyl diphosphate biosynthetic process, mevalonate pathway"/>
    <property type="evidence" value="ECO:0007669"/>
    <property type="project" value="UniProtKB-UniPathway"/>
</dbReference>
<dbReference type="InterPro" id="IPR006205">
    <property type="entry name" value="Mev_gal_kin"/>
</dbReference>
<evidence type="ECO:0000313" key="13">
    <source>
        <dbReference type="Proteomes" id="UP000070505"/>
    </source>
</evidence>
<keyword evidence="1" id="KW-0963">Cytoplasm</keyword>
<keyword evidence="8" id="KW-0443">Lipid metabolism</keyword>
<sequence length="396" mass="42203">MLVGGYALSSACETICHASNAYDAFSKSCVTPRFGVGKTCAKVILFGEHSVVYGYPAVALPLRNLCMRATVSNECTFNFELDKSFELKSKTTSLNSHNSASLLNSHSVVSAGSVGTSAQDSVHDNIYNNIDDNIVFSALGFTGLLRNIPPRFSSIRTAIHCALDFAGWDGERLYVLTESDFPPERGLGSSAASAGAIIRAILDYYGIDANQSQLFSLTQQAERVAHGRPSGLDAVATSSLLPVKYCNGSFDYMNINMRAWIVLADSGLKGMTRVTVEDLRKKRDENPTFVNSLLQELGDIALSAEDDLLHGSSENVGIKMIRAHRILDKLGISTPLLNDLVDAAYSNGALGAKLTGGGGGGCVIAIADSEDCAYKVSDAFKSAGAKKTWIVDISGK</sequence>
<dbReference type="Gene3D" id="3.30.70.890">
    <property type="entry name" value="GHMP kinase, C-terminal domain"/>
    <property type="match status" value="1"/>
</dbReference>
<keyword evidence="6" id="KW-0067">ATP-binding</keyword>
<dbReference type="Pfam" id="PF08544">
    <property type="entry name" value="GHMP_kinases_C"/>
    <property type="match status" value="1"/>
</dbReference>
<dbReference type="AlphaFoldDB" id="A0A135Z504"/>
<evidence type="ECO:0000259" key="11">
    <source>
        <dbReference type="Pfam" id="PF08544"/>
    </source>
</evidence>
<evidence type="ECO:0000256" key="8">
    <source>
        <dbReference type="ARBA" id="ARBA00023098"/>
    </source>
</evidence>
<dbReference type="EMBL" id="LSRC01000038">
    <property type="protein sequence ID" value="KXI16717.1"/>
    <property type="molecule type" value="Genomic_DNA"/>
</dbReference>
<accession>A0A135Z504</accession>
<dbReference type="PATRIC" id="fig|2702.101.peg.932"/>
<evidence type="ECO:0000256" key="2">
    <source>
        <dbReference type="ARBA" id="ARBA00022516"/>
    </source>
</evidence>
<dbReference type="Pfam" id="PF00288">
    <property type="entry name" value="GHMP_kinases_N"/>
    <property type="match status" value="1"/>
</dbReference>
<dbReference type="InterPro" id="IPR013750">
    <property type="entry name" value="GHMP_kinase_C_dom"/>
</dbReference>
<dbReference type="GO" id="GO:0005829">
    <property type="term" value="C:cytosol"/>
    <property type="evidence" value="ECO:0007669"/>
    <property type="project" value="TreeGrafter"/>
</dbReference>
<dbReference type="UniPathway" id="UPA00057">
    <property type="reaction ID" value="UER00098"/>
</dbReference>
<dbReference type="GO" id="GO:0004496">
    <property type="term" value="F:mevalonate kinase activity"/>
    <property type="evidence" value="ECO:0007669"/>
    <property type="project" value="InterPro"/>
</dbReference>
<feature type="domain" description="GHMP kinase C-terminal" evidence="11">
    <location>
        <begin position="307"/>
        <end position="385"/>
    </location>
</feature>
<proteinExistence type="predicted"/>
<name>A0A135Z504_GARVA</name>
<evidence type="ECO:0000256" key="3">
    <source>
        <dbReference type="ARBA" id="ARBA00022679"/>
    </source>
</evidence>
<comment type="pathway">
    <text evidence="9">Isoprenoid biosynthesis; isopentenyl diphosphate biosynthesis via mevalonate pathway; isopentenyl diphosphate from (R)-mevalonate: step 1/3.</text>
</comment>
<evidence type="ECO:0000256" key="4">
    <source>
        <dbReference type="ARBA" id="ARBA00022741"/>
    </source>
</evidence>
<dbReference type="InterPro" id="IPR036554">
    <property type="entry name" value="GHMP_kinase_C_sf"/>
</dbReference>
<keyword evidence="7" id="KW-0460">Magnesium</keyword>
<dbReference type="Gene3D" id="3.30.230.10">
    <property type="match status" value="2"/>
</dbReference>
<dbReference type="Proteomes" id="UP000070505">
    <property type="component" value="Unassembled WGS sequence"/>
</dbReference>
<dbReference type="InterPro" id="IPR020568">
    <property type="entry name" value="Ribosomal_Su5_D2-typ_SF"/>
</dbReference>
<feature type="domain" description="GHMP kinase N-terminal" evidence="10">
    <location>
        <begin position="167"/>
        <end position="237"/>
    </location>
</feature>
<dbReference type="PANTHER" id="PTHR43290:SF2">
    <property type="entry name" value="MEVALONATE KINASE"/>
    <property type="match status" value="1"/>
</dbReference>
<evidence type="ECO:0000313" key="12">
    <source>
        <dbReference type="EMBL" id="KXI16717.1"/>
    </source>
</evidence>
<reference evidence="12 13" key="1">
    <citation type="submission" date="2016-02" db="EMBL/GenBank/DDBJ databases">
        <authorList>
            <person name="Wen L."/>
            <person name="He K."/>
            <person name="Yang H."/>
        </authorList>
    </citation>
    <scope>NUCLEOTIDE SEQUENCE [LARGE SCALE GENOMIC DNA]</scope>
    <source>
        <strain evidence="12 13">CMW7778B</strain>
    </source>
</reference>
<evidence type="ECO:0000256" key="9">
    <source>
        <dbReference type="ARBA" id="ARBA00029438"/>
    </source>
</evidence>
<keyword evidence="3" id="KW-0808">Transferase</keyword>
<dbReference type="PANTHER" id="PTHR43290">
    <property type="entry name" value="MEVALONATE KINASE"/>
    <property type="match status" value="1"/>
</dbReference>
<dbReference type="SUPFAM" id="SSF54211">
    <property type="entry name" value="Ribosomal protein S5 domain 2-like"/>
    <property type="match status" value="1"/>
</dbReference>
<evidence type="ECO:0000256" key="6">
    <source>
        <dbReference type="ARBA" id="ARBA00022840"/>
    </source>
</evidence>
<dbReference type="GO" id="GO:0005524">
    <property type="term" value="F:ATP binding"/>
    <property type="evidence" value="ECO:0007669"/>
    <property type="project" value="UniProtKB-KW"/>
</dbReference>
<dbReference type="NCBIfam" id="TIGR00549">
    <property type="entry name" value="mevalon_kin"/>
    <property type="match status" value="1"/>
</dbReference>